<dbReference type="PANTHER" id="PTHR33257">
    <property type="entry name" value="OS05G0165500 PROTEIN"/>
    <property type="match status" value="1"/>
</dbReference>
<evidence type="ECO:0000256" key="1">
    <source>
        <dbReference type="SAM" id="MobiDB-lite"/>
    </source>
</evidence>
<accession>A0A8J5G042</accession>
<feature type="region of interest" description="Disordered" evidence="1">
    <location>
        <begin position="255"/>
        <end position="291"/>
    </location>
</feature>
<dbReference type="PANTHER" id="PTHR33257:SF4">
    <property type="entry name" value="EXPRESSED PROTEIN"/>
    <property type="match status" value="1"/>
</dbReference>
<dbReference type="AlphaFoldDB" id="A0A8J5G042"/>
<organism evidence="2 3">
    <name type="scientific">Zingiber officinale</name>
    <name type="common">Ginger</name>
    <name type="synonym">Amomum zingiber</name>
    <dbReference type="NCBI Taxonomy" id="94328"/>
    <lineage>
        <taxon>Eukaryota</taxon>
        <taxon>Viridiplantae</taxon>
        <taxon>Streptophyta</taxon>
        <taxon>Embryophyta</taxon>
        <taxon>Tracheophyta</taxon>
        <taxon>Spermatophyta</taxon>
        <taxon>Magnoliopsida</taxon>
        <taxon>Liliopsida</taxon>
        <taxon>Zingiberales</taxon>
        <taxon>Zingiberaceae</taxon>
        <taxon>Zingiber</taxon>
    </lineage>
</organism>
<dbReference type="Proteomes" id="UP000734854">
    <property type="component" value="Unassembled WGS sequence"/>
</dbReference>
<proteinExistence type="predicted"/>
<feature type="compositionally biased region" description="Low complexity" evidence="1">
    <location>
        <begin position="255"/>
        <end position="275"/>
    </location>
</feature>
<protein>
    <submittedName>
        <fullName evidence="2">Uncharacterized protein</fullName>
    </submittedName>
</protein>
<sequence>MRNLPPTLDILLHHLPLVPSAPPSAPPSVPPSASPSVHCLPRRLSRRGPYSFLFHGLVIGSPSGKEVDFMLILVISVKPLFSTGQPSCFDTHVLSLSLRQQTPTSLVPFDIFPGHLEGDAATAFSSFSTTSLCFALPLPEMLSGGGSDLPASRLQIKIHDDDLCSRLLSKHDSAGNPSFRVLYYGVASGAVPFLWESQPGTPKHTSSAAALPPLTPPPSYFNRTGSKLVDEKPSKSRFIHAVLPKLSFRKAHISPSSSLSSSASSSSHSSAGRSSNPMTPSYFSHPDSDDEYGVPPSSNLCFSIGGRRPDVPVKNALLAMVRRGSTRGGVH</sequence>
<name>A0A8J5G042_ZINOF</name>
<comment type="caution">
    <text evidence="2">The sequence shown here is derived from an EMBL/GenBank/DDBJ whole genome shotgun (WGS) entry which is preliminary data.</text>
</comment>
<reference evidence="2 3" key="1">
    <citation type="submission" date="2020-08" db="EMBL/GenBank/DDBJ databases">
        <title>Plant Genome Project.</title>
        <authorList>
            <person name="Zhang R.-G."/>
        </authorList>
    </citation>
    <scope>NUCLEOTIDE SEQUENCE [LARGE SCALE GENOMIC DNA]</scope>
    <source>
        <tissue evidence="2">Rhizome</tissue>
    </source>
</reference>
<dbReference type="EMBL" id="JACMSC010000012">
    <property type="protein sequence ID" value="KAG6498030.1"/>
    <property type="molecule type" value="Genomic_DNA"/>
</dbReference>
<evidence type="ECO:0000313" key="3">
    <source>
        <dbReference type="Proteomes" id="UP000734854"/>
    </source>
</evidence>
<keyword evidence="3" id="KW-1185">Reference proteome</keyword>
<feature type="region of interest" description="Disordered" evidence="1">
    <location>
        <begin position="202"/>
        <end position="227"/>
    </location>
</feature>
<evidence type="ECO:0000313" key="2">
    <source>
        <dbReference type="EMBL" id="KAG6498030.1"/>
    </source>
</evidence>
<gene>
    <name evidence="2" type="ORF">ZIOFF_045936</name>
</gene>